<gene>
    <name evidence="1" type="ORF">Acr_12g0008770</name>
</gene>
<comment type="caution">
    <text evidence="1">The sequence shown here is derived from an EMBL/GenBank/DDBJ whole genome shotgun (WGS) entry which is preliminary data.</text>
</comment>
<dbReference type="EMBL" id="BJWL01000012">
    <property type="protein sequence ID" value="GFY98336.1"/>
    <property type="molecule type" value="Genomic_DNA"/>
</dbReference>
<evidence type="ECO:0000313" key="2">
    <source>
        <dbReference type="Proteomes" id="UP000585474"/>
    </source>
</evidence>
<proteinExistence type="predicted"/>
<name>A0A7J0FIR4_9ERIC</name>
<dbReference type="Proteomes" id="UP000585474">
    <property type="component" value="Unassembled WGS sequence"/>
</dbReference>
<evidence type="ECO:0000313" key="1">
    <source>
        <dbReference type="EMBL" id="GFY98336.1"/>
    </source>
</evidence>
<keyword evidence="2" id="KW-1185">Reference proteome</keyword>
<protein>
    <submittedName>
        <fullName evidence="1">Uncharacterized protein</fullName>
    </submittedName>
</protein>
<dbReference type="AlphaFoldDB" id="A0A7J0FIR4"/>
<reference evidence="1 2" key="1">
    <citation type="submission" date="2019-07" db="EMBL/GenBank/DDBJ databases">
        <title>De Novo Assembly of kiwifruit Actinidia rufa.</title>
        <authorList>
            <person name="Sugita-Konishi S."/>
            <person name="Sato K."/>
            <person name="Mori E."/>
            <person name="Abe Y."/>
            <person name="Kisaki G."/>
            <person name="Hamano K."/>
            <person name="Suezawa K."/>
            <person name="Otani M."/>
            <person name="Fukuda T."/>
            <person name="Manabe T."/>
            <person name="Gomi K."/>
            <person name="Tabuchi M."/>
            <person name="Akimitsu K."/>
            <person name="Kataoka I."/>
        </authorList>
    </citation>
    <scope>NUCLEOTIDE SEQUENCE [LARGE SCALE GENOMIC DNA]</scope>
    <source>
        <strain evidence="2">cv. Fuchu</strain>
    </source>
</reference>
<accession>A0A7J0FIR4</accession>
<organism evidence="1 2">
    <name type="scientific">Actinidia rufa</name>
    <dbReference type="NCBI Taxonomy" id="165716"/>
    <lineage>
        <taxon>Eukaryota</taxon>
        <taxon>Viridiplantae</taxon>
        <taxon>Streptophyta</taxon>
        <taxon>Embryophyta</taxon>
        <taxon>Tracheophyta</taxon>
        <taxon>Spermatophyta</taxon>
        <taxon>Magnoliopsida</taxon>
        <taxon>eudicotyledons</taxon>
        <taxon>Gunneridae</taxon>
        <taxon>Pentapetalae</taxon>
        <taxon>asterids</taxon>
        <taxon>Ericales</taxon>
        <taxon>Actinidiaceae</taxon>
        <taxon>Actinidia</taxon>
    </lineage>
</organism>
<sequence>MLLEAQGAVRRAHGALTWVRRNHFNKARVSRILSPCAPHAILRSAYCQNSDLLVAKPTYLIAVADLLVVAVT</sequence>